<protein>
    <submittedName>
        <fullName evidence="1">Uncharacterized protein</fullName>
    </submittedName>
</protein>
<organism evidence="1 2">
    <name type="scientific">Meloidogyne graminicola</name>
    <dbReference type="NCBI Taxonomy" id="189291"/>
    <lineage>
        <taxon>Eukaryota</taxon>
        <taxon>Metazoa</taxon>
        <taxon>Ecdysozoa</taxon>
        <taxon>Nematoda</taxon>
        <taxon>Chromadorea</taxon>
        <taxon>Rhabditida</taxon>
        <taxon>Tylenchina</taxon>
        <taxon>Tylenchomorpha</taxon>
        <taxon>Tylenchoidea</taxon>
        <taxon>Meloidogynidae</taxon>
        <taxon>Meloidogyninae</taxon>
        <taxon>Meloidogyne</taxon>
    </lineage>
</organism>
<gene>
    <name evidence="1" type="ORF">Mgra_00008326</name>
</gene>
<dbReference type="Proteomes" id="UP000605970">
    <property type="component" value="Unassembled WGS sequence"/>
</dbReference>
<comment type="caution">
    <text evidence="1">The sequence shown here is derived from an EMBL/GenBank/DDBJ whole genome shotgun (WGS) entry which is preliminary data.</text>
</comment>
<dbReference type="EMBL" id="JABEBT010000107">
    <property type="protein sequence ID" value="KAF7632257.1"/>
    <property type="molecule type" value="Genomic_DNA"/>
</dbReference>
<sequence length="40" mass="4833">MFNGHNGQLPSKRINKNIKNETFKYIYFNNFCIIKRNQVV</sequence>
<evidence type="ECO:0000313" key="1">
    <source>
        <dbReference type="EMBL" id="KAF7632257.1"/>
    </source>
</evidence>
<keyword evidence="2" id="KW-1185">Reference proteome</keyword>
<reference evidence="1" key="1">
    <citation type="journal article" date="2020" name="Ecol. Evol.">
        <title>Genome structure and content of the rice root-knot nematode (Meloidogyne graminicola).</title>
        <authorList>
            <person name="Phan N.T."/>
            <person name="Danchin E.G.J."/>
            <person name="Klopp C."/>
            <person name="Perfus-Barbeoch L."/>
            <person name="Kozlowski D.K."/>
            <person name="Koutsovoulos G.D."/>
            <person name="Lopez-Roques C."/>
            <person name="Bouchez O."/>
            <person name="Zahm M."/>
            <person name="Besnard G."/>
            <person name="Bellafiore S."/>
        </authorList>
    </citation>
    <scope>NUCLEOTIDE SEQUENCE</scope>
    <source>
        <strain evidence="1">VN-18</strain>
    </source>
</reference>
<proteinExistence type="predicted"/>
<name>A0A8S9ZG15_9BILA</name>
<evidence type="ECO:0000313" key="2">
    <source>
        <dbReference type="Proteomes" id="UP000605970"/>
    </source>
</evidence>
<accession>A0A8S9ZG15</accession>
<dbReference type="AlphaFoldDB" id="A0A8S9ZG15"/>